<dbReference type="SUPFAM" id="SSF56601">
    <property type="entry name" value="beta-lactamase/transpeptidase-like"/>
    <property type="match status" value="1"/>
</dbReference>
<keyword evidence="1" id="KW-1133">Transmembrane helix</keyword>
<dbReference type="GO" id="GO:0030655">
    <property type="term" value="P:beta-lactam antibiotic catabolic process"/>
    <property type="evidence" value="ECO:0007669"/>
    <property type="project" value="InterPro"/>
</dbReference>
<evidence type="ECO:0000313" key="3">
    <source>
        <dbReference type="EMBL" id="PIP57922.1"/>
    </source>
</evidence>
<dbReference type="PANTHER" id="PTHR35333:SF3">
    <property type="entry name" value="BETA-LACTAMASE-TYPE TRANSPEPTIDASE FOLD CONTAINING PROTEIN"/>
    <property type="match status" value="1"/>
</dbReference>
<dbReference type="GO" id="GO:0046677">
    <property type="term" value="P:response to antibiotic"/>
    <property type="evidence" value="ECO:0007669"/>
    <property type="project" value="InterPro"/>
</dbReference>
<evidence type="ECO:0000313" key="4">
    <source>
        <dbReference type="Proteomes" id="UP000229847"/>
    </source>
</evidence>
<comment type="caution">
    <text evidence="3">The sequence shown here is derived from an EMBL/GenBank/DDBJ whole genome shotgun (WGS) entry which is preliminary data.</text>
</comment>
<protein>
    <recommendedName>
        <fullName evidence="2">Beta-lactamase class A catalytic domain-containing protein</fullName>
    </recommendedName>
</protein>
<dbReference type="EMBL" id="PCSW01000014">
    <property type="protein sequence ID" value="PIP57922.1"/>
    <property type="molecule type" value="Genomic_DNA"/>
</dbReference>
<dbReference type="PANTHER" id="PTHR35333">
    <property type="entry name" value="BETA-LACTAMASE"/>
    <property type="match status" value="1"/>
</dbReference>
<dbReference type="Gene3D" id="3.40.710.10">
    <property type="entry name" value="DD-peptidase/beta-lactamase superfamily"/>
    <property type="match status" value="1"/>
</dbReference>
<reference evidence="3 4" key="1">
    <citation type="submission" date="2017-09" db="EMBL/GenBank/DDBJ databases">
        <title>Depth-based differentiation of microbial function through sediment-hosted aquifers and enrichment of novel symbionts in the deep terrestrial subsurface.</title>
        <authorList>
            <person name="Probst A.J."/>
            <person name="Ladd B."/>
            <person name="Jarett J.K."/>
            <person name="Geller-Mcgrath D.E."/>
            <person name="Sieber C.M."/>
            <person name="Emerson J.B."/>
            <person name="Anantharaman K."/>
            <person name="Thomas B.C."/>
            <person name="Malmstrom R."/>
            <person name="Stieglmeier M."/>
            <person name="Klingl A."/>
            <person name="Woyke T."/>
            <person name="Ryan C.M."/>
            <person name="Banfield J.F."/>
        </authorList>
    </citation>
    <scope>NUCLEOTIDE SEQUENCE [LARGE SCALE GENOMIC DNA]</scope>
    <source>
        <strain evidence="3">CG22_combo_CG10-13_8_21_14_all_39_10</strain>
    </source>
</reference>
<evidence type="ECO:0000256" key="1">
    <source>
        <dbReference type="SAM" id="Phobius"/>
    </source>
</evidence>
<evidence type="ECO:0000259" key="2">
    <source>
        <dbReference type="Pfam" id="PF13354"/>
    </source>
</evidence>
<accession>A0A2H0BJT4</accession>
<dbReference type="InterPro" id="IPR000871">
    <property type="entry name" value="Beta-lactam_class-A"/>
</dbReference>
<keyword evidence="1" id="KW-0472">Membrane</keyword>
<dbReference type="InterPro" id="IPR012338">
    <property type="entry name" value="Beta-lactam/transpept-like"/>
</dbReference>
<organism evidence="3 4">
    <name type="scientific">Candidatus Woesebacteria bacterium CG22_combo_CG10-13_8_21_14_all_39_10</name>
    <dbReference type="NCBI Taxonomy" id="1975059"/>
    <lineage>
        <taxon>Bacteria</taxon>
        <taxon>Candidatus Woeseibacteriota</taxon>
    </lineage>
</organism>
<feature type="transmembrane region" description="Helical" evidence="1">
    <location>
        <begin position="35"/>
        <end position="53"/>
    </location>
</feature>
<dbReference type="InterPro" id="IPR045155">
    <property type="entry name" value="Beta-lactam_cat"/>
</dbReference>
<dbReference type="GO" id="GO:0008800">
    <property type="term" value="F:beta-lactamase activity"/>
    <property type="evidence" value="ECO:0007669"/>
    <property type="project" value="InterPro"/>
</dbReference>
<sequence length="301" mass="34210">MKLFDRSKDEIKDLKPQNKRKRKESILPWGKKERLIILSSLLITVLVSVFFSFSSGNFVPPQFPNFNLDNIFKGETIIIGNKAAVEKAVRQKKAEKIITEFKNKTNNLKGTYAFEVIDLSNGFKFGVNQNNVMQAASLIKLPLMLYVQGKVDDSKLEAIGKRSDNNVFMDLVTKFGKKTVQDYIDSLGLKNTSLEENLIIPSEVGEIFLKLYKDKNEKILNFLTDTIFEKWIRAGIPEDIKVAHKYGREAGVVNDAGIIYSKSPFILVIMTQGVDELEADRLIPELTKMIYSGYAENQNIR</sequence>
<dbReference type="Pfam" id="PF13354">
    <property type="entry name" value="Beta-lactamase2"/>
    <property type="match status" value="2"/>
</dbReference>
<gene>
    <name evidence="3" type="ORF">COX03_00455</name>
</gene>
<dbReference type="AlphaFoldDB" id="A0A2H0BJT4"/>
<dbReference type="Proteomes" id="UP000229847">
    <property type="component" value="Unassembled WGS sequence"/>
</dbReference>
<name>A0A2H0BJT4_9BACT</name>
<keyword evidence="1" id="KW-0812">Transmembrane</keyword>
<feature type="domain" description="Beta-lactamase class A catalytic" evidence="2">
    <location>
        <begin position="116"/>
        <end position="156"/>
    </location>
</feature>
<feature type="domain" description="Beta-lactamase class A catalytic" evidence="2">
    <location>
        <begin position="159"/>
        <end position="271"/>
    </location>
</feature>
<proteinExistence type="predicted"/>